<dbReference type="GO" id="GO:0019646">
    <property type="term" value="P:aerobic electron transport chain"/>
    <property type="evidence" value="ECO:0007669"/>
    <property type="project" value="InterPro"/>
</dbReference>
<dbReference type="GeneID" id="56139089"/>
<evidence type="ECO:0000256" key="1">
    <source>
        <dbReference type="ARBA" id="ARBA00004141"/>
    </source>
</evidence>
<evidence type="ECO:0000256" key="5">
    <source>
        <dbReference type="ARBA" id="ARBA00022967"/>
    </source>
</evidence>
<sequence length="219" mass="24663">MSLVPVFQSWLVGCVLVSLFMWRVCLAFFLLAGMVWFLVSVVGYAGSNINHQGAGFWLFILSEVMVFGTLFFYVRGFETASIGLSPISAFYGIPLVCCFLLLGSSVTATAFHHNLGLGGSNNYLICTLVLGVCFIAAQLYEFHLCEFCWSDNAFYSICFCIVGLHFSQVLVGLCGFLVFFKLQSGLTSYLQLFYASVVVWYWHFVDYVWLLVYTFVYLC</sequence>
<dbReference type="Pfam" id="PF00510">
    <property type="entry name" value="COX3"/>
    <property type="match status" value="1"/>
</dbReference>
<evidence type="ECO:0000256" key="9">
    <source>
        <dbReference type="SAM" id="Phobius"/>
    </source>
</evidence>
<keyword evidence="8 11" id="KW-0496">Mitochondrion</keyword>
<evidence type="ECO:0000256" key="2">
    <source>
        <dbReference type="ARBA" id="ARBA00010581"/>
    </source>
</evidence>
<evidence type="ECO:0000256" key="6">
    <source>
        <dbReference type="ARBA" id="ARBA00022989"/>
    </source>
</evidence>
<geneLocation type="mitochondrion" evidence="11"/>
<feature type="domain" description="Heme-copper oxidase subunit III family profile" evidence="10">
    <location>
        <begin position="55"/>
        <end position="219"/>
    </location>
</feature>
<reference evidence="11" key="2">
    <citation type="journal article" date="2020" name="Zookeys">
        <title>Characterization and comparative analysis of the complete mitochondrial genome of Azygia hwangtsiyui Tsin, 1933 (Digenea), the first for a member of the family Azygiidae.</title>
        <authorList>
            <person name="Wu Y.-A."/>
            <person name="Gao J.-W."/>
            <person name="Cheng X.-F."/>
            <person name="Xie M."/>
            <person name="Yuan X.-P."/>
            <person name="Liu D."/>
            <person name="Song R."/>
        </authorList>
    </citation>
    <scope>NUCLEOTIDE SEQUENCE</scope>
</reference>
<keyword evidence="6 9" id="KW-1133">Transmembrane helix</keyword>
<dbReference type="PROSITE" id="PS50253">
    <property type="entry name" value="COX3"/>
    <property type="match status" value="1"/>
</dbReference>
<keyword evidence="7 9" id="KW-0472">Membrane</keyword>
<dbReference type="PANTHER" id="PTHR11403">
    <property type="entry name" value="CYTOCHROME C OXIDASE SUBUNIT III"/>
    <property type="match status" value="1"/>
</dbReference>
<feature type="transmembrane region" description="Helical" evidence="9">
    <location>
        <begin position="20"/>
        <end position="44"/>
    </location>
</feature>
<feature type="transmembrane region" description="Helical" evidence="9">
    <location>
        <begin position="56"/>
        <end position="77"/>
    </location>
</feature>
<comment type="function">
    <text evidence="8">Component of the cytochrome c oxidase, the last enzyme in the mitochondrial electron transport chain which drives oxidative phosphorylation. The respiratory chain contains 3 multisubunit complexes succinate dehydrogenase (complex II, CII), ubiquinol-cytochrome c oxidoreductase (cytochrome b-c1 complex, complex III, CIII) and cytochrome c oxidase (complex IV, CIV), that cooperate to transfer electrons derived from NADH and succinate to molecular oxygen, creating an electrochemical gradient over the inner membrane that drives transmembrane transport and the ATP synthase. Cytochrome c oxidase is the component of the respiratory chain that catalyzes the reduction of oxygen to water. Electrons originating from reduced cytochrome c in the intermembrane space (IMS) are transferred via the dinuclear copper A center (CU(A)) of subunit 2 and heme A of subunit 1 to the active site in subunit 1, a binuclear center (BNC) formed by heme A3 and copper B (CU(B)). The BNC reduces molecular oxygen to 2 water molecules using 4 electrons from cytochrome c in the IMS and 4 protons from the mitochondrial matrix.</text>
</comment>
<evidence type="ECO:0000256" key="4">
    <source>
        <dbReference type="ARBA" id="ARBA00022692"/>
    </source>
</evidence>
<evidence type="ECO:0000256" key="8">
    <source>
        <dbReference type="RuleBase" id="RU003375"/>
    </source>
</evidence>
<dbReference type="SUPFAM" id="SSF81452">
    <property type="entry name" value="Cytochrome c oxidase subunit III-like"/>
    <property type="match status" value="1"/>
</dbReference>
<evidence type="ECO:0000256" key="3">
    <source>
        <dbReference type="ARBA" id="ARBA00015944"/>
    </source>
</evidence>
<evidence type="ECO:0000259" key="10">
    <source>
        <dbReference type="PROSITE" id="PS50253"/>
    </source>
</evidence>
<keyword evidence="5" id="KW-1278">Translocase</keyword>
<organism evidence="11">
    <name type="scientific">Azygia hwangtsiyui</name>
    <dbReference type="NCBI Taxonomy" id="2752791"/>
    <lineage>
        <taxon>Eukaryota</taxon>
        <taxon>Metazoa</taxon>
        <taxon>Spiralia</taxon>
        <taxon>Lophotrochozoa</taxon>
        <taxon>Platyhelminthes</taxon>
        <taxon>Trematoda</taxon>
        <taxon>Digenea</taxon>
        <taxon>Azygiida</taxon>
        <taxon>Hemiuroidea</taxon>
        <taxon>Azygiidae</taxon>
        <taxon>Azygia</taxon>
    </lineage>
</organism>
<comment type="subcellular location">
    <subcellularLocation>
        <location evidence="1">Membrane</location>
        <topology evidence="1">Multi-pass membrane protein</topology>
    </subcellularLocation>
</comment>
<evidence type="ECO:0000313" key="11">
    <source>
        <dbReference type="EMBL" id="QLH90207.1"/>
    </source>
</evidence>
<feature type="transmembrane region" description="Helical" evidence="9">
    <location>
        <begin position="89"/>
        <end position="111"/>
    </location>
</feature>
<keyword evidence="4 8" id="KW-0812">Transmembrane</keyword>
<reference evidence="11" key="1">
    <citation type="submission" date="2019-12" db="EMBL/GenBank/DDBJ databases">
        <authorList>
            <person name="Gao J."/>
        </authorList>
    </citation>
    <scope>NUCLEOTIDE SEQUENCE</scope>
</reference>
<dbReference type="Gene3D" id="1.20.120.80">
    <property type="entry name" value="Cytochrome c oxidase, subunit III, four-helix bundle"/>
    <property type="match status" value="1"/>
</dbReference>
<gene>
    <name evidence="11" type="primary">cox3</name>
</gene>
<comment type="similarity">
    <text evidence="2 8">Belongs to the cytochrome c oxidase subunit 3 family.</text>
</comment>
<dbReference type="GO" id="GO:0016020">
    <property type="term" value="C:membrane"/>
    <property type="evidence" value="ECO:0007669"/>
    <property type="project" value="UniProtKB-SubCell"/>
</dbReference>
<feature type="transmembrane region" description="Helical" evidence="9">
    <location>
        <begin position="152"/>
        <end position="180"/>
    </location>
</feature>
<name>A0A7D5TWY4_9TREM</name>
<protein>
    <recommendedName>
        <fullName evidence="3 8">Cytochrome c oxidase subunit 3</fullName>
    </recommendedName>
</protein>
<dbReference type="InterPro" id="IPR024791">
    <property type="entry name" value="Cyt_c/ubiquinol_Oxase_su3"/>
</dbReference>
<accession>A0A7D5TWY4</accession>
<dbReference type="PANTHER" id="PTHR11403:SF7">
    <property type="entry name" value="CYTOCHROME C OXIDASE SUBUNIT 3"/>
    <property type="match status" value="1"/>
</dbReference>
<dbReference type="RefSeq" id="YP_009906238.1">
    <property type="nucleotide sequence ID" value="NC_049873.1"/>
</dbReference>
<feature type="transmembrane region" description="Helical" evidence="9">
    <location>
        <begin position="192"/>
        <end position="216"/>
    </location>
</feature>
<dbReference type="CDD" id="cd00386">
    <property type="entry name" value="Heme_Cu_Oxidase_III_like"/>
    <property type="match status" value="1"/>
</dbReference>
<evidence type="ECO:0000256" key="7">
    <source>
        <dbReference type="ARBA" id="ARBA00023136"/>
    </source>
</evidence>
<dbReference type="InterPro" id="IPR000298">
    <property type="entry name" value="Cyt_c_oxidase-like_su3"/>
</dbReference>
<dbReference type="GO" id="GO:0004129">
    <property type="term" value="F:cytochrome-c oxidase activity"/>
    <property type="evidence" value="ECO:0007669"/>
    <property type="project" value="InterPro"/>
</dbReference>
<dbReference type="AlphaFoldDB" id="A0A7D5TWY4"/>
<dbReference type="InterPro" id="IPR035973">
    <property type="entry name" value="Cyt_c_oxidase_su3-like_sf"/>
</dbReference>
<dbReference type="EMBL" id="MN844889">
    <property type="protein sequence ID" value="QLH90207.1"/>
    <property type="molecule type" value="Genomic_DNA"/>
</dbReference>
<feature type="transmembrane region" description="Helical" evidence="9">
    <location>
        <begin position="123"/>
        <end position="140"/>
    </location>
</feature>
<dbReference type="InterPro" id="IPR013833">
    <property type="entry name" value="Cyt_c_oxidase_su3_a-hlx"/>
</dbReference>
<proteinExistence type="inferred from homology"/>